<protein>
    <submittedName>
        <fullName evidence="3">Aspartyl protease family protein</fullName>
    </submittedName>
</protein>
<keyword evidence="1" id="KW-0378">Hydrolase</keyword>
<evidence type="ECO:0000313" key="4">
    <source>
        <dbReference type="Proteomes" id="UP001597508"/>
    </source>
</evidence>
<sequence>MINNLIVIPLEINNRKLNFILDTGVNKTILFNLSDQDSLELKNVQKVNLQGLGNGEAVESLLSRNNTFTLNNLISYNESIHLVVNDKFDLSAKMGITINGIIGYRLIKDMIVKIDYNKKYVTFYNPKNNTIRKCKSCEEFKIELIKNKPYMYADAQVDTIGNTLTPVKLLIDSGGSDAFWLFEHTKSNIMTPNKHFRDILGEGLSGTIYGNRSRIPRMKIGSFEIMEPTVSFLDTVSTKIARRVIGRNGSIGGNILKRFRVWIDYPNRRIILKKTGSLKGGFNYNMSGLDVIHNGRRLVKVEEAPKINTGYSRNSQTSGNTSVSVVTTYRYKFRPSYRIHNVVEGSPGHKAGLKIDDVILTINRRPAHVYKLSDINRLFQSSNNRRIILKIERDGKEYTYKFRLKRII</sequence>
<dbReference type="GO" id="GO:0006508">
    <property type="term" value="P:proteolysis"/>
    <property type="evidence" value="ECO:0007669"/>
    <property type="project" value="UniProtKB-KW"/>
</dbReference>
<dbReference type="Gene3D" id="2.40.70.10">
    <property type="entry name" value="Acid Proteases"/>
    <property type="match status" value="2"/>
</dbReference>
<keyword evidence="3" id="KW-0645">Protease</keyword>
<accession>A0ABW5LPQ5</accession>
<evidence type="ECO:0000256" key="1">
    <source>
        <dbReference type="ARBA" id="ARBA00022801"/>
    </source>
</evidence>
<evidence type="ECO:0000259" key="2">
    <source>
        <dbReference type="PROSITE" id="PS50175"/>
    </source>
</evidence>
<dbReference type="InterPro" id="IPR001995">
    <property type="entry name" value="Peptidase_A2_cat"/>
</dbReference>
<feature type="domain" description="Peptidase A2" evidence="2">
    <location>
        <begin position="17"/>
        <end position="53"/>
    </location>
</feature>
<evidence type="ECO:0000313" key="3">
    <source>
        <dbReference type="EMBL" id="MFD2565791.1"/>
    </source>
</evidence>
<dbReference type="InterPro" id="IPR036034">
    <property type="entry name" value="PDZ_sf"/>
</dbReference>
<reference evidence="4" key="1">
    <citation type="journal article" date="2019" name="Int. J. Syst. Evol. Microbiol.">
        <title>The Global Catalogue of Microorganisms (GCM) 10K type strain sequencing project: providing services to taxonomists for standard genome sequencing and annotation.</title>
        <authorList>
            <consortium name="The Broad Institute Genomics Platform"/>
            <consortium name="The Broad Institute Genome Sequencing Center for Infectious Disease"/>
            <person name="Wu L."/>
            <person name="Ma J."/>
        </authorList>
    </citation>
    <scope>NUCLEOTIDE SEQUENCE [LARGE SCALE GENOMIC DNA]</scope>
    <source>
        <strain evidence="4">KCTC 52127</strain>
    </source>
</reference>
<dbReference type="SUPFAM" id="SSF50156">
    <property type="entry name" value="PDZ domain-like"/>
    <property type="match status" value="1"/>
</dbReference>
<dbReference type="GO" id="GO:0008233">
    <property type="term" value="F:peptidase activity"/>
    <property type="evidence" value="ECO:0007669"/>
    <property type="project" value="UniProtKB-KW"/>
</dbReference>
<dbReference type="Pfam" id="PF17820">
    <property type="entry name" value="PDZ_6"/>
    <property type="match status" value="1"/>
</dbReference>
<dbReference type="InterPro" id="IPR021109">
    <property type="entry name" value="Peptidase_aspartic_dom_sf"/>
</dbReference>
<dbReference type="SMART" id="SM00228">
    <property type="entry name" value="PDZ"/>
    <property type="match status" value="1"/>
</dbReference>
<dbReference type="Gene3D" id="2.30.42.10">
    <property type="match status" value="1"/>
</dbReference>
<dbReference type="EMBL" id="JBHULH010000001">
    <property type="protein sequence ID" value="MFD2565791.1"/>
    <property type="molecule type" value="Genomic_DNA"/>
</dbReference>
<comment type="caution">
    <text evidence="3">The sequence shown here is derived from an EMBL/GenBank/DDBJ whole genome shotgun (WGS) entry which is preliminary data.</text>
</comment>
<organism evidence="3 4">
    <name type="scientific">Pseudotenacibaculum haliotis</name>
    <dbReference type="NCBI Taxonomy" id="1862138"/>
    <lineage>
        <taxon>Bacteria</taxon>
        <taxon>Pseudomonadati</taxon>
        <taxon>Bacteroidota</taxon>
        <taxon>Flavobacteriia</taxon>
        <taxon>Flavobacteriales</taxon>
        <taxon>Flavobacteriaceae</taxon>
        <taxon>Pseudotenacibaculum</taxon>
    </lineage>
</organism>
<dbReference type="InterPro" id="IPR001478">
    <property type="entry name" value="PDZ"/>
</dbReference>
<keyword evidence="4" id="KW-1185">Reference proteome</keyword>
<name>A0ABW5LPQ5_9FLAO</name>
<gene>
    <name evidence="3" type="ORF">ACFSRZ_00325</name>
</gene>
<dbReference type="InterPro" id="IPR041489">
    <property type="entry name" value="PDZ_6"/>
</dbReference>
<dbReference type="Pfam" id="PF13650">
    <property type="entry name" value="Asp_protease_2"/>
    <property type="match status" value="1"/>
</dbReference>
<proteinExistence type="predicted"/>
<dbReference type="Proteomes" id="UP001597508">
    <property type="component" value="Unassembled WGS sequence"/>
</dbReference>
<dbReference type="RefSeq" id="WP_379664517.1">
    <property type="nucleotide sequence ID" value="NZ_JBHULH010000001.1"/>
</dbReference>
<dbReference type="PROSITE" id="PS50175">
    <property type="entry name" value="ASP_PROT_RETROV"/>
    <property type="match status" value="1"/>
</dbReference>